<evidence type="ECO:0000313" key="2">
    <source>
        <dbReference type="EnsemblMetazoa" id="XP_030840200"/>
    </source>
</evidence>
<dbReference type="Proteomes" id="UP000007110">
    <property type="component" value="Unassembled WGS sequence"/>
</dbReference>
<dbReference type="SUPFAM" id="SSF53474">
    <property type="entry name" value="alpha/beta-Hydrolases"/>
    <property type="match status" value="1"/>
</dbReference>
<sequence>MAGVKLFVVAMCCCVAATVVATPLDDYVSMPDSHYKFEVLSEHRVHGEYIAYVLNMTSQKWLTYNDSDSAIWWHYLTITVPDKLTHPGHAALYVTGGSNRGGPPDPLKDQETLLTSFMAVGAGCIGAILRQVPNQPIVFKTDPLQKKRTEDAIIAFTWRHFVENGTDEPYWLLRMPMTKAVVRAMDTITDHVSNVRGVNVSKFMVAGASKRGWTTWTTGAVDKRVVGIAPMVLDLLNMVKNLHHMYRSLGGWTFAFEDYFTENVTLHLDDPNTQKMADIIDPLAYADRLTMPKLIITAGSDEFFLPDDSYYYFDLIPEPKFLRITPNGEHSLTLHHVELLTVMTSFMRTLTEPDEWTQPKMTWKRYENSTHGIIELNSDPPPFRIEVWRTLTNRGKRRDFRLAVAATEGSSKLYPHIILYKNFPARNPSPGKYIAEFLTPKIGWQCFFIKAFYYAPGGATISFTTEANITPAQEYAVPDCHGAECRGTLV</sequence>
<evidence type="ECO:0000313" key="3">
    <source>
        <dbReference type="Proteomes" id="UP000007110"/>
    </source>
</evidence>
<dbReference type="PIRSF" id="PIRSF014728">
    <property type="entry name" value="PqaA"/>
    <property type="match status" value="1"/>
</dbReference>
<dbReference type="EnsemblMetazoa" id="XM_030984340">
    <property type="protein sequence ID" value="XP_030840200"/>
    <property type="gene ID" value="LOC100889644"/>
</dbReference>
<feature type="signal peptide" evidence="1">
    <location>
        <begin position="1"/>
        <end position="21"/>
    </location>
</feature>
<keyword evidence="1" id="KW-0732">Signal</keyword>
<protein>
    <recommendedName>
        <fullName evidence="4">Autocrine proliferation repressor protein A</fullName>
    </recommendedName>
</protein>
<reference evidence="2" key="2">
    <citation type="submission" date="2021-01" db="UniProtKB">
        <authorList>
            <consortium name="EnsemblMetazoa"/>
        </authorList>
    </citation>
    <scope>IDENTIFICATION</scope>
</reference>
<dbReference type="GeneID" id="100889644"/>
<reference evidence="3" key="1">
    <citation type="submission" date="2015-02" db="EMBL/GenBank/DDBJ databases">
        <title>Genome sequencing for Strongylocentrotus purpuratus.</title>
        <authorList>
            <person name="Murali S."/>
            <person name="Liu Y."/>
            <person name="Vee V."/>
            <person name="English A."/>
            <person name="Wang M."/>
            <person name="Skinner E."/>
            <person name="Han Y."/>
            <person name="Muzny D.M."/>
            <person name="Worley K.C."/>
            <person name="Gibbs R.A."/>
        </authorList>
    </citation>
    <scope>NUCLEOTIDE SEQUENCE</scope>
</reference>
<dbReference type="InterPro" id="IPR029058">
    <property type="entry name" value="AB_hydrolase_fold"/>
</dbReference>
<dbReference type="RefSeq" id="XP_030840200.1">
    <property type="nucleotide sequence ID" value="XM_030984340.1"/>
</dbReference>
<dbReference type="PANTHER" id="PTHR31497:SF0">
    <property type="entry name" value="AUTOCRINE PROLIFERATION REPRESSOR PROTEIN A"/>
    <property type="match status" value="1"/>
</dbReference>
<evidence type="ECO:0008006" key="4">
    <source>
        <dbReference type="Google" id="ProtNLM"/>
    </source>
</evidence>
<dbReference type="KEGG" id="spu:100889644"/>
<dbReference type="Pfam" id="PF10142">
    <property type="entry name" value="PhoPQ_related"/>
    <property type="match status" value="1"/>
</dbReference>
<feature type="chain" id="PRO_5029552647" description="Autocrine proliferation repressor protein A" evidence="1">
    <location>
        <begin position="22"/>
        <end position="490"/>
    </location>
</feature>
<dbReference type="OMA" id="GWASWHA"/>
<accession>A0A7M7NR33</accession>
<organism evidence="2 3">
    <name type="scientific">Strongylocentrotus purpuratus</name>
    <name type="common">Purple sea urchin</name>
    <dbReference type="NCBI Taxonomy" id="7668"/>
    <lineage>
        <taxon>Eukaryota</taxon>
        <taxon>Metazoa</taxon>
        <taxon>Echinodermata</taxon>
        <taxon>Eleutherozoa</taxon>
        <taxon>Echinozoa</taxon>
        <taxon>Echinoidea</taxon>
        <taxon>Euechinoidea</taxon>
        <taxon>Echinacea</taxon>
        <taxon>Camarodonta</taxon>
        <taxon>Echinidea</taxon>
        <taxon>Strongylocentrotidae</taxon>
        <taxon>Strongylocentrotus</taxon>
    </lineage>
</organism>
<dbReference type="OrthoDB" id="2020799at2759"/>
<dbReference type="Gene3D" id="3.40.50.1820">
    <property type="entry name" value="alpha/beta hydrolase"/>
    <property type="match status" value="1"/>
</dbReference>
<dbReference type="InParanoid" id="A0A7M7NR33"/>
<proteinExistence type="predicted"/>
<dbReference type="AlphaFoldDB" id="A0A7M7NR33"/>
<dbReference type="PANTHER" id="PTHR31497">
    <property type="entry name" value="AUTOCRINE PROLIFERATION REPRESSOR PROTEIN A"/>
    <property type="match status" value="1"/>
</dbReference>
<evidence type="ECO:0000256" key="1">
    <source>
        <dbReference type="SAM" id="SignalP"/>
    </source>
</evidence>
<dbReference type="InterPro" id="IPR009199">
    <property type="entry name" value="PhoPQ-act_pathogen-rel_PqaA"/>
</dbReference>
<name>A0A7M7NR33_STRPU</name>
<keyword evidence="3" id="KW-1185">Reference proteome</keyword>